<keyword evidence="2" id="KW-1185">Reference proteome</keyword>
<dbReference type="EMBL" id="SLXT01000003">
    <property type="protein sequence ID" value="TCP68477.1"/>
    <property type="molecule type" value="Genomic_DNA"/>
</dbReference>
<protein>
    <recommendedName>
        <fullName evidence="3">Inhibitor of sigma-G Gin protein</fullName>
    </recommendedName>
</protein>
<dbReference type="AlphaFoldDB" id="A0A4R2RZZ6"/>
<proteinExistence type="predicted"/>
<comment type="caution">
    <text evidence="1">The sequence shown here is derived from an EMBL/GenBank/DDBJ whole genome shotgun (WGS) entry which is preliminary data.</text>
</comment>
<gene>
    <name evidence="1" type="ORF">EDD73_103108</name>
</gene>
<evidence type="ECO:0000313" key="2">
    <source>
        <dbReference type="Proteomes" id="UP000294813"/>
    </source>
</evidence>
<reference evidence="1 2" key="1">
    <citation type="submission" date="2019-03" db="EMBL/GenBank/DDBJ databases">
        <title>Genomic Encyclopedia of Type Strains, Phase IV (KMG-IV): sequencing the most valuable type-strain genomes for metagenomic binning, comparative biology and taxonomic classification.</title>
        <authorList>
            <person name="Goeker M."/>
        </authorList>
    </citation>
    <scope>NUCLEOTIDE SEQUENCE [LARGE SCALE GENOMIC DNA]</scope>
    <source>
        <strain evidence="1 2">DSM 11170</strain>
    </source>
</reference>
<organism evidence="1 2">
    <name type="scientific">Heliophilum fasciatum</name>
    <dbReference type="NCBI Taxonomy" id="35700"/>
    <lineage>
        <taxon>Bacteria</taxon>
        <taxon>Bacillati</taxon>
        <taxon>Bacillota</taxon>
        <taxon>Clostridia</taxon>
        <taxon>Eubacteriales</taxon>
        <taxon>Heliobacteriaceae</taxon>
        <taxon>Heliophilum</taxon>
    </lineage>
</organism>
<dbReference type="Proteomes" id="UP000294813">
    <property type="component" value="Unassembled WGS sequence"/>
</dbReference>
<evidence type="ECO:0000313" key="1">
    <source>
        <dbReference type="EMBL" id="TCP68477.1"/>
    </source>
</evidence>
<dbReference type="RefSeq" id="WP_131918072.1">
    <property type="nucleotide sequence ID" value="NZ_JAOQNU010000003.1"/>
</dbReference>
<sequence>MNEQKVAPCCALCQQTPERGIAGGWWIGGFFLCDRCWQAAAASTDGEGVYDELFRVLRERWRHHRRWRRYLVPGGGAIGPRLGTMKVKKGRHD</sequence>
<name>A0A4R2RZZ6_9FIRM</name>
<evidence type="ECO:0008006" key="3">
    <source>
        <dbReference type="Google" id="ProtNLM"/>
    </source>
</evidence>
<accession>A0A4R2RZZ6</accession>